<organism evidence="12 13">
    <name type="scientific">Pontibacillus yanchengensis Y32</name>
    <dbReference type="NCBI Taxonomy" id="1385514"/>
    <lineage>
        <taxon>Bacteria</taxon>
        <taxon>Bacillati</taxon>
        <taxon>Bacillota</taxon>
        <taxon>Bacilli</taxon>
        <taxon>Bacillales</taxon>
        <taxon>Bacillaceae</taxon>
        <taxon>Pontibacillus</taxon>
    </lineage>
</organism>
<dbReference type="Pfam" id="PF13361">
    <property type="entry name" value="UvrD_C"/>
    <property type="match status" value="1"/>
</dbReference>
<proteinExistence type="predicted"/>
<feature type="domain" description="UvrD-like helicase ATP-binding" evidence="11">
    <location>
        <begin position="212"/>
        <end position="610"/>
    </location>
</feature>
<dbReference type="GO" id="GO:0000725">
    <property type="term" value="P:recombinational repair"/>
    <property type="evidence" value="ECO:0007669"/>
    <property type="project" value="TreeGrafter"/>
</dbReference>
<evidence type="ECO:0000256" key="2">
    <source>
        <dbReference type="ARBA" id="ARBA00022801"/>
    </source>
</evidence>
<evidence type="ECO:0000313" key="13">
    <source>
        <dbReference type="Proteomes" id="UP000030147"/>
    </source>
</evidence>
<reference evidence="12 13" key="1">
    <citation type="journal article" date="2015" name="Stand. Genomic Sci.">
        <title>High quality draft genome sequence of the moderately halophilic bacterium Pontibacillus yanchengensis Y32(T) and comparison among Pontibacillus genomes.</title>
        <authorList>
            <person name="Huang J."/>
            <person name="Qiao Z.X."/>
            <person name="Tang J.W."/>
            <person name="Wang G."/>
        </authorList>
    </citation>
    <scope>NUCLEOTIDE SEQUENCE [LARGE SCALE GENOMIC DNA]</scope>
    <source>
        <strain evidence="12 13">Y32</strain>
    </source>
</reference>
<dbReference type="OrthoDB" id="9787585at2"/>
<evidence type="ECO:0000259" key="11">
    <source>
        <dbReference type="PROSITE" id="PS51198"/>
    </source>
</evidence>
<keyword evidence="10" id="KW-0175">Coiled coil</keyword>
<keyword evidence="13" id="KW-1185">Reference proteome</keyword>
<dbReference type="Pfam" id="PF13538">
    <property type="entry name" value="UvrD_C_2"/>
    <property type="match status" value="1"/>
</dbReference>
<dbReference type="eggNOG" id="COG3973">
    <property type="taxonomic scope" value="Bacteria"/>
</dbReference>
<comment type="catalytic activity">
    <reaction evidence="8">
        <text>ATP + H2O = ADP + phosphate + H(+)</text>
        <dbReference type="Rhea" id="RHEA:13065"/>
        <dbReference type="ChEBI" id="CHEBI:15377"/>
        <dbReference type="ChEBI" id="CHEBI:15378"/>
        <dbReference type="ChEBI" id="CHEBI:30616"/>
        <dbReference type="ChEBI" id="CHEBI:43474"/>
        <dbReference type="ChEBI" id="CHEBI:456216"/>
        <dbReference type="EC" id="5.6.2.4"/>
    </reaction>
</comment>
<accession>A0A0A2TE18</accession>
<dbReference type="NCBIfam" id="NF041464">
    <property type="entry name" value="HelD_BACSU"/>
    <property type="match status" value="1"/>
</dbReference>
<dbReference type="InterPro" id="IPR014017">
    <property type="entry name" value="DNA_helicase_UvrD-like_C"/>
</dbReference>
<dbReference type="SUPFAM" id="SSF52540">
    <property type="entry name" value="P-loop containing nucleoside triphosphate hydrolases"/>
    <property type="match status" value="1"/>
</dbReference>
<feature type="coiled-coil region" evidence="10">
    <location>
        <begin position="12"/>
        <end position="39"/>
    </location>
</feature>
<evidence type="ECO:0000256" key="4">
    <source>
        <dbReference type="ARBA" id="ARBA00022840"/>
    </source>
</evidence>
<dbReference type="EC" id="5.6.2.4" evidence="7"/>
<evidence type="ECO:0000313" key="12">
    <source>
        <dbReference type="EMBL" id="KGP74092.1"/>
    </source>
</evidence>
<dbReference type="PROSITE" id="PS51198">
    <property type="entry name" value="UVRD_HELICASE_ATP_BIND"/>
    <property type="match status" value="1"/>
</dbReference>
<sequence>MSEKHEDWQVEQQRVDRVVEEINEKEEQLREKVGGVKGEVIGLREDFFEDVTVNMDEPDDVMETYSSIRQQAELLGERERSHKQFYDQLKTLHRLKNSPYFGRVDFVEEGEQEAEEVYIGVASLMDKQDEDFLVYDWRAPISSLYYDYSPGPAAYETPEGEIEGEMTLKRQFIIRNGEIKGLFDTGVTIWDELLQEVLGNNANTQMKSIVATIQKEQNEIIRYDKKKYLLVQGVAGSGKTSAALQRVAYLMYRYRGSIQADQIMLFSPNPMFNSYVANVLPELGEENMDQTTFLEYIDKRLEGRVSYEDAYEQLEHLLTSQKDKEYLVRLNNIQYKAGLDFKAVVDQYMEQLTKQGLIFKNVKFRDQTIVTKQQMADYFYNLDAAISTPNAMQMLSDWLLEQVSAFEQAERKKAWVEDEIQHLSKEEYLRIYHKTQKGNRGNQDNFDDFQLEQQMLSKAVVRKYIKPIKNKIKNLEFLNMTAVYKGLFSIEPHNKPAQWEEMVQQTLASLNEKHLPHEDVTPFLYLEDQLKGTNVYTKIRYLFIDEAQDYSPFQFEFLKKLFPYSRMTILGDYNQAIYAHNVNAPTPLSEELHPEGEVEKLTLLRSYRSTKPIIEFTKGLVTGGEDIEPFNREGERPSLVEAEDAVKHIEAVEQKVHSLQEKAYETIAIICKTAEESRQAYEALKNNLPVRLMDKDTYTFEKGLIVIPAYLAKGIEFDAVVIFNASAEQYKDEIERNLFYTACTRAMHELHLLSLGQRSPFIEEVHPETFVEELLKQ</sequence>
<evidence type="ECO:0000256" key="8">
    <source>
        <dbReference type="ARBA" id="ARBA00048988"/>
    </source>
</evidence>
<evidence type="ECO:0000256" key="9">
    <source>
        <dbReference type="PROSITE-ProRule" id="PRU00560"/>
    </source>
</evidence>
<dbReference type="GO" id="GO:0005829">
    <property type="term" value="C:cytosol"/>
    <property type="evidence" value="ECO:0007669"/>
    <property type="project" value="TreeGrafter"/>
</dbReference>
<dbReference type="InterPro" id="IPR000212">
    <property type="entry name" value="DNA_helicase_UvrD/REP"/>
</dbReference>
<comment type="catalytic activity">
    <reaction evidence="6">
        <text>Couples ATP hydrolysis with the unwinding of duplex DNA by translocating in the 3'-5' direction.</text>
        <dbReference type="EC" id="5.6.2.4"/>
    </reaction>
</comment>
<dbReference type="GO" id="GO:0005524">
    <property type="term" value="F:ATP binding"/>
    <property type="evidence" value="ECO:0007669"/>
    <property type="project" value="UniProtKB-UniRule"/>
</dbReference>
<evidence type="ECO:0000256" key="5">
    <source>
        <dbReference type="ARBA" id="ARBA00023235"/>
    </source>
</evidence>
<evidence type="ECO:0000256" key="6">
    <source>
        <dbReference type="ARBA" id="ARBA00034617"/>
    </source>
</evidence>
<keyword evidence="2 9" id="KW-0378">Hydrolase</keyword>
<dbReference type="InterPro" id="IPR027785">
    <property type="entry name" value="UvrD-like_helicase_C"/>
</dbReference>
<dbReference type="PANTHER" id="PTHR11070:SF17">
    <property type="entry name" value="DNA HELICASE IV"/>
    <property type="match status" value="1"/>
</dbReference>
<evidence type="ECO:0000256" key="1">
    <source>
        <dbReference type="ARBA" id="ARBA00022741"/>
    </source>
</evidence>
<dbReference type="Pfam" id="PF00580">
    <property type="entry name" value="UvrD-helicase"/>
    <property type="match status" value="1"/>
</dbReference>
<dbReference type="STRING" id="1385514.N782_17320"/>
<dbReference type="Proteomes" id="UP000030147">
    <property type="component" value="Unassembled WGS sequence"/>
</dbReference>
<dbReference type="AlphaFoldDB" id="A0A0A2TE18"/>
<keyword evidence="4 9" id="KW-0067">ATP-binding</keyword>
<name>A0A0A2TE18_9BACI</name>
<dbReference type="EMBL" id="AVBF01000005">
    <property type="protein sequence ID" value="KGP74092.1"/>
    <property type="molecule type" value="Genomic_DNA"/>
</dbReference>
<dbReference type="RefSeq" id="WP_036816069.1">
    <property type="nucleotide sequence ID" value="NZ_AVBF01000005.1"/>
</dbReference>
<dbReference type="GO" id="GO:0043138">
    <property type="term" value="F:3'-5' DNA helicase activity"/>
    <property type="evidence" value="ECO:0007669"/>
    <property type="project" value="UniProtKB-EC"/>
</dbReference>
<evidence type="ECO:0000256" key="7">
    <source>
        <dbReference type="ARBA" id="ARBA00034808"/>
    </source>
</evidence>
<dbReference type="GO" id="GO:0016887">
    <property type="term" value="F:ATP hydrolysis activity"/>
    <property type="evidence" value="ECO:0007669"/>
    <property type="project" value="RHEA"/>
</dbReference>
<protein>
    <recommendedName>
        <fullName evidence="7">DNA 3'-5' helicase</fullName>
        <ecNumber evidence="7">5.6.2.4</ecNumber>
    </recommendedName>
</protein>
<evidence type="ECO:0000256" key="10">
    <source>
        <dbReference type="SAM" id="Coils"/>
    </source>
</evidence>
<feature type="binding site" evidence="9">
    <location>
        <begin position="233"/>
        <end position="240"/>
    </location>
    <ligand>
        <name>ATP</name>
        <dbReference type="ChEBI" id="CHEBI:30616"/>
    </ligand>
</feature>
<keyword evidence="1 9" id="KW-0547">Nucleotide-binding</keyword>
<gene>
    <name evidence="12" type="ORF">N782_17320</name>
</gene>
<keyword evidence="3 9" id="KW-0347">Helicase</keyword>
<dbReference type="InterPro" id="IPR027417">
    <property type="entry name" value="P-loop_NTPase"/>
</dbReference>
<dbReference type="PANTHER" id="PTHR11070">
    <property type="entry name" value="UVRD / RECB / PCRA DNA HELICASE FAMILY MEMBER"/>
    <property type="match status" value="1"/>
</dbReference>
<keyword evidence="5" id="KW-0413">Isomerase</keyword>
<dbReference type="InterPro" id="IPR048228">
    <property type="entry name" value="HelD_bacillota"/>
</dbReference>
<dbReference type="InterPro" id="IPR014016">
    <property type="entry name" value="UvrD-like_ATP-bd"/>
</dbReference>
<dbReference type="GO" id="GO:0003677">
    <property type="term" value="F:DNA binding"/>
    <property type="evidence" value="ECO:0007669"/>
    <property type="project" value="InterPro"/>
</dbReference>
<dbReference type="Gene3D" id="3.40.50.300">
    <property type="entry name" value="P-loop containing nucleotide triphosphate hydrolases"/>
    <property type="match status" value="3"/>
</dbReference>
<evidence type="ECO:0000256" key="3">
    <source>
        <dbReference type="ARBA" id="ARBA00022806"/>
    </source>
</evidence>
<comment type="caution">
    <text evidence="12">The sequence shown here is derived from an EMBL/GenBank/DDBJ whole genome shotgun (WGS) entry which is preliminary data.</text>
</comment>